<evidence type="ECO:0000256" key="2">
    <source>
        <dbReference type="ARBA" id="ARBA00007242"/>
    </source>
</evidence>
<feature type="transmembrane region" description="Helical" evidence="17">
    <location>
        <begin position="277"/>
        <end position="298"/>
    </location>
</feature>
<evidence type="ECO:0000256" key="9">
    <source>
        <dbReference type="ARBA" id="ARBA00023136"/>
    </source>
</evidence>
<feature type="transmembrane region" description="Helical" evidence="17">
    <location>
        <begin position="170"/>
        <end position="193"/>
    </location>
</feature>
<evidence type="ECO:0000259" key="18">
    <source>
        <dbReference type="PROSITE" id="PS50259"/>
    </source>
</evidence>
<gene>
    <name evidence="19" type="ORF">LSH36_31g05025</name>
</gene>
<keyword evidence="14" id="KW-0628">Postsynaptic cell membrane</keyword>
<keyword evidence="9 17" id="KW-0472">Membrane</keyword>
<feature type="transmembrane region" description="Helical" evidence="17">
    <location>
        <begin position="205"/>
        <end position="226"/>
    </location>
</feature>
<evidence type="ECO:0000256" key="8">
    <source>
        <dbReference type="ARBA" id="ARBA00023040"/>
    </source>
</evidence>
<dbReference type="InterPro" id="IPR017978">
    <property type="entry name" value="GPCR_3_C"/>
</dbReference>
<dbReference type="AlphaFoldDB" id="A0AAD9K8Z7"/>
<evidence type="ECO:0000313" key="20">
    <source>
        <dbReference type="Proteomes" id="UP001208570"/>
    </source>
</evidence>
<evidence type="ECO:0000256" key="3">
    <source>
        <dbReference type="ARBA" id="ARBA00022475"/>
    </source>
</evidence>
<evidence type="ECO:0000256" key="1">
    <source>
        <dbReference type="ARBA" id="ARBA00004487"/>
    </source>
</evidence>
<feature type="transmembrane region" description="Helical" evidence="17">
    <location>
        <begin position="304"/>
        <end position="322"/>
    </location>
</feature>
<evidence type="ECO:0000256" key="10">
    <source>
        <dbReference type="ARBA" id="ARBA00023157"/>
    </source>
</evidence>
<dbReference type="GO" id="GO:0043005">
    <property type="term" value="C:neuron projection"/>
    <property type="evidence" value="ECO:0007669"/>
    <property type="project" value="UniProtKB-SubCell"/>
</dbReference>
<evidence type="ECO:0000256" key="15">
    <source>
        <dbReference type="ARBA" id="ARBA00023273"/>
    </source>
</evidence>
<evidence type="ECO:0000256" key="14">
    <source>
        <dbReference type="ARBA" id="ARBA00023257"/>
    </source>
</evidence>
<dbReference type="InterPro" id="IPR054714">
    <property type="entry name" value="GPR158_179_extracellular"/>
</dbReference>
<feature type="transmembrane region" description="Helical" evidence="17">
    <location>
        <begin position="334"/>
        <end position="352"/>
    </location>
</feature>
<keyword evidence="20" id="KW-1185">Reference proteome</keyword>
<evidence type="ECO:0000313" key="19">
    <source>
        <dbReference type="EMBL" id="KAK2167209.1"/>
    </source>
</evidence>
<sequence length="466" mass="51714">MCRKYGVLTVHHLLASTSFCTATFYILFARGIGTIDIELTNIDINQCDPETDEATGNEGSSKVQHLDDKSVDVFRGTHHCQPTTKCIPVSGKGFLPGAYRCVCVDGYYFPDTSLAPEDQYFDGSLLEGINFNGSLEEEGGAYRCRKCSTGCDVCVDDSPCLYSYSVPIRATLLTLAILMVTLIALVSGIICLYRNQRVIKSASPIFLHLVCVGAILMVTPMFVLFTEPNNISCIISKWPRHLGFFLAYGALLLKTWRISAIFKVKSAKKLNLSDRVLSQRMIPILGVSMTYLSAWSAVGRGSSVWRREASFLLWGAYLCFVVRKAPSLFNESKYITWTIYNNIILGSFIVVAREFIALEKGPDIIYIFDFVYLQVSVTSLICLIFLPKIWVVFRKEDEAGSADTETVTGRQQKSFNPLAIISIDDTADKEVQVDLIELIGAPPWSSGSVLDNGSLPPVFESQRGYI</sequence>
<comment type="caution">
    <text evidence="19">The sequence shown here is derived from an EMBL/GenBank/DDBJ whole genome shotgun (WGS) entry which is preliminary data.</text>
</comment>
<evidence type="ECO:0000256" key="12">
    <source>
        <dbReference type="ARBA" id="ARBA00023180"/>
    </source>
</evidence>
<feature type="domain" description="G-protein coupled receptors family 3 profile" evidence="18">
    <location>
        <begin position="168"/>
        <end position="408"/>
    </location>
</feature>
<keyword evidence="13" id="KW-0807">Transducer</keyword>
<evidence type="ECO:0000256" key="7">
    <source>
        <dbReference type="ARBA" id="ARBA00023018"/>
    </source>
</evidence>
<keyword evidence="4 17" id="KW-0812">Transmembrane</keyword>
<keyword evidence="11" id="KW-0675">Receptor</keyword>
<dbReference type="Proteomes" id="UP001208570">
    <property type="component" value="Unassembled WGS sequence"/>
</dbReference>
<name>A0AAD9K8Z7_9ANNE</name>
<organism evidence="19 20">
    <name type="scientific">Paralvinella palmiformis</name>
    <dbReference type="NCBI Taxonomy" id="53620"/>
    <lineage>
        <taxon>Eukaryota</taxon>
        <taxon>Metazoa</taxon>
        <taxon>Spiralia</taxon>
        <taxon>Lophotrochozoa</taxon>
        <taxon>Annelida</taxon>
        <taxon>Polychaeta</taxon>
        <taxon>Sedentaria</taxon>
        <taxon>Canalipalpata</taxon>
        <taxon>Terebellida</taxon>
        <taxon>Terebelliformia</taxon>
        <taxon>Alvinellidae</taxon>
        <taxon>Paralvinella</taxon>
    </lineage>
</organism>
<evidence type="ECO:0000256" key="17">
    <source>
        <dbReference type="SAM" id="Phobius"/>
    </source>
</evidence>
<comment type="similarity">
    <text evidence="2">Belongs to the G-protein coupled receptor 3 family.</text>
</comment>
<evidence type="ECO:0000256" key="13">
    <source>
        <dbReference type="ARBA" id="ARBA00023224"/>
    </source>
</evidence>
<dbReference type="InterPro" id="IPR043458">
    <property type="entry name" value="GPR158/179"/>
</dbReference>
<dbReference type="GO" id="GO:0045211">
    <property type="term" value="C:postsynaptic membrane"/>
    <property type="evidence" value="ECO:0007669"/>
    <property type="project" value="UniProtKB-SubCell"/>
</dbReference>
<evidence type="ECO:0000256" key="4">
    <source>
        <dbReference type="ARBA" id="ARBA00022692"/>
    </source>
</evidence>
<keyword evidence="12" id="KW-0325">Glycoprotein</keyword>
<feature type="transmembrane region" description="Helical" evidence="17">
    <location>
        <begin position="364"/>
        <end position="386"/>
    </location>
</feature>
<accession>A0AAD9K8Z7</accession>
<evidence type="ECO:0000256" key="6">
    <source>
        <dbReference type="ARBA" id="ARBA00022989"/>
    </source>
</evidence>
<keyword evidence="5" id="KW-0732">Signal</keyword>
<dbReference type="GO" id="GO:0004930">
    <property type="term" value="F:G protein-coupled receptor activity"/>
    <property type="evidence" value="ECO:0007669"/>
    <property type="project" value="UniProtKB-KW"/>
</dbReference>
<keyword evidence="3" id="KW-1003">Cell membrane</keyword>
<dbReference type="Pfam" id="PF00003">
    <property type="entry name" value="7tm_3"/>
    <property type="match status" value="1"/>
</dbReference>
<dbReference type="Pfam" id="PF22572">
    <property type="entry name" value="GPR158_179_EC"/>
    <property type="match status" value="1"/>
</dbReference>
<evidence type="ECO:0000256" key="5">
    <source>
        <dbReference type="ARBA" id="ARBA00022729"/>
    </source>
</evidence>
<keyword evidence="7" id="KW-0770">Synapse</keyword>
<dbReference type="PROSITE" id="PS50259">
    <property type="entry name" value="G_PROTEIN_RECEP_F3_4"/>
    <property type="match status" value="1"/>
</dbReference>
<dbReference type="PANTHER" id="PTHR32546:SF26">
    <property type="entry name" value="SMOG, ISOFORM D"/>
    <property type="match status" value="1"/>
</dbReference>
<evidence type="ECO:0000256" key="11">
    <source>
        <dbReference type="ARBA" id="ARBA00023170"/>
    </source>
</evidence>
<comment type="subcellular location">
    <subcellularLocation>
        <location evidence="1">Cell projection</location>
        <location evidence="1">Neuron projection</location>
    </subcellularLocation>
    <subcellularLocation>
        <location evidence="16">Postsynaptic cell membrane</location>
        <topology evidence="16">Multi-pass membrane protein</topology>
    </subcellularLocation>
</comment>
<dbReference type="PANTHER" id="PTHR32546">
    <property type="entry name" value="G-PROTEIN COUPLED RECEPTOR 158-RELATED"/>
    <property type="match status" value="1"/>
</dbReference>
<keyword evidence="8" id="KW-0297">G-protein coupled receptor</keyword>
<keyword evidence="6 17" id="KW-1133">Transmembrane helix</keyword>
<keyword evidence="10" id="KW-1015">Disulfide bond</keyword>
<feature type="transmembrane region" description="Helical" evidence="17">
    <location>
        <begin position="238"/>
        <end position="256"/>
    </location>
</feature>
<evidence type="ECO:0000256" key="16">
    <source>
        <dbReference type="ARBA" id="ARBA00034104"/>
    </source>
</evidence>
<reference evidence="19" key="1">
    <citation type="journal article" date="2023" name="Mol. Biol. Evol.">
        <title>Third-Generation Sequencing Reveals the Adaptive Role of the Epigenome in Three Deep-Sea Polychaetes.</title>
        <authorList>
            <person name="Perez M."/>
            <person name="Aroh O."/>
            <person name="Sun Y."/>
            <person name="Lan Y."/>
            <person name="Juniper S.K."/>
            <person name="Young C.R."/>
            <person name="Angers B."/>
            <person name="Qian P.Y."/>
        </authorList>
    </citation>
    <scope>NUCLEOTIDE SEQUENCE</scope>
    <source>
        <strain evidence="19">P08H-3</strain>
    </source>
</reference>
<protein>
    <recommendedName>
        <fullName evidence="18">G-protein coupled receptors family 3 profile domain-containing protein</fullName>
    </recommendedName>
</protein>
<keyword evidence="15" id="KW-0966">Cell projection</keyword>
<proteinExistence type="inferred from homology"/>
<dbReference type="EMBL" id="JAODUP010000031">
    <property type="protein sequence ID" value="KAK2167209.1"/>
    <property type="molecule type" value="Genomic_DNA"/>
</dbReference>